<proteinExistence type="predicted"/>
<dbReference type="Proteomes" id="UP001365542">
    <property type="component" value="Unassembled WGS sequence"/>
</dbReference>
<accession>A0AAV9XP60</accession>
<dbReference type="EMBL" id="JAVHJO010000002">
    <property type="protein sequence ID" value="KAK6542969.1"/>
    <property type="molecule type" value="Genomic_DNA"/>
</dbReference>
<protein>
    <submittedName>
        <fullName evidence="2">Uncharacterized protein</fullName>
    </submittedName>
</protein>
<name>A0AAV9XP60_9PEZI</name>
<evidence type="ECO:0000313" key="3">
    <source>
        <dbReference type="Proteomes" id="UP001365542"/>
    </source>
</evidence>
<keyword evidence="3" id="KW-1185">Reference proteome</keyword>
<evidence type="ECO:0000313" key="2">
    <source>
        <dbReference type="EMBL" id="KAK6542969.1"/>
    </source>
</evidence>
<feature type="region of interest" description="Disordered" evidence="1">
    <location>
        <begin position="107"/>
        <end position="127"/>
    </location>
</feature>
<dbReference type="AlphaFoldDB" id="A0AAV9XP60"/>
<evidence type="ECO:0000256" key="1">
    <source>
        <dbReference type="SAM" id="MobiDB-lite"/>
    </source>
</evidence>
<feature type="region of interest" description="Disordered" evidence="1">
    <location>
        <begin position="302"/>
        <end position="322"/>
    </location>
</feature>
<gene>
    <name evidence="2" type="ORF">TWF694_006902</name>
</gene>
<sequence>MANALGASIPKIKRDQIDPLDRAHYGLRIRKILDHLYETVDLKKRDDPKSDYPCRQSGTPQYDGKGRLSHCVYNTPIEKYNQAIRDLHFKLRRRDLDESGLVYFSNSSSTFHPRPPKRDNAQGRTYADSSDDAFDIEQFTLDWKAEGDSSYDMPANWERKDSDFCYGSGVWVFDVEFATILKPFCSLANVTTAYRSGYVTHATFFYVGNPVDGRQGDETLHAETDNPASGVSVEFDAEIIRPSGWEPPLHAVHACLAATKHFVYYSCQGKHSDQRGGVVTAQYTGYTVKNAALAPQDWGFGLDPNTGDQGEAPSCRPGYNCP</sequence>
<reference evidence="2 3" key="1">
    <citation type="submission" date="2019-10" db="EMBL/GenBank/DDBJ databases">
        <authorList>
            <person name="Palmer J.M."/>
        </authorList>
    </citation>
    <scope>NUCLEOTIDE SEQUENCE [LARGE SCALE GENOMIC DNA]</scope>
    <source>
        <strain evidence="2 3">TWF694</strain>
    </source>
</reference>
<comment type="caution">
    <text evidence="2">The sequence shown here is derived from an EMBL/GenBank/DDBJ whole genome shotgun (WGS) entry which is preliminary data.</text>
</comment>
<organism evidence="2 3">
    <name type="scientific">Orbilia ellipsospora</name>
    <dbReference type="NCBI Taxonomy" id="2528407"/>
    <lineage>
        <taxon>Eukaryota</taxon>
        <taxon>Fungi</taxon>
        <taxon>Dikarya</taxon>
        <taxon>Ascomycota</taxon>
        <taxon>Pezizomycotina</taxon>
        <taxon>Orbiliomycetes</taxon>
        <taxon>Orbiliales</taxon>
        <taxon>Orbiliaceae</taxon>
        <taxon>Orbilia</taxon>
    </lineage>
</organism>